<dbReference type="InterPro" id="IPR017438">
    <property type="entry name" value="ATP-NAD_kinase_N"/>
</dbReference>
<dbReference type="InterPro" id="IPR050187">
    <property type="entry name" value="Lipid_Phosphate_FormReg"/>
</dbReference>
<keyword evidence="7" id="KW-0067">ATP-binding</keyword>
<dbReference type="RefSeq" id="WP_159455331.1">
    <property type="nucleotide sequence ID" value="NZ_FWZT01000008.1"/>
</dbReference>
<dbReference type="Proteomes" id="UP000192907">
    <property type="component" value="Unassembled WGS sequence"/>
</dbReference>
<evidence type="ECO:0000256" key="5">
    <source>
        <dbReference type="ARBA" id="ARBA00022741"/>
    </source>
</evidence>
<gene>
    <name evidence="13" type="ORF">SAMN06296036_108107</name>
</gene>
<dbReference type="InterPro" id="IPR005218">
    <property type="entry name" value="Diacylglycerol/lipid_kinase"/>
</dbReference>
<dbReference type="EMBL" id="FWZT01000008">
    <property type="protein sequence ID" value="SMF26048.1"/>
    <property type="molecule type" value="Genomic_DNA"/>
</dbReference>
<keyword evidence="5" id="KW-0547">Nucleotide-binding</keyword>
<feature type="domain" description="DAGKc" evidence="12">
    <location>
        <begin position="1"/>
        <end position="125"/>
    </location>
</feature>
<keyword evidence="11" id="KW-1208">Phospholipid metabolism</keyword>
<protein>
    <submittedName>
        <fullName evidence="13">Lipid kinase, YegS/Rv2252/BmrU family</fullName>
    </submittedName>
</protein>
<evidence type="ECO:0000256" key="6">
    <source>
        <dbReference type="ARBA" id="ARBA00022777"/>
    </source>
</evidence>
<evidence type="ECO:0000313" key="13">
    <source>
        <dbReference type="EMBL" id="SMF26048.1"/>
    </source>
</evidence>
<keyword evidence="14" id="KW-1185">Reference proteome</keyword>
<dbReference type="Gene3D" id="3.40.50.10330">
    <property type="entry name" value="Probable inorganic polyphosphate/atp-NAD kinase, domain 1"/>
    <property type="match status" value="1"/>
</dbReference>
<dbReference type="Pfam" id="PF19279">
    <property type="entry name" value="YegS_C"/>
    <property type="match status" value="1"/>
</dbReference>
<dbReference type="GO" id="GO:0016301">
    <property type="term" value="F:kinase activity"/>
    <property type="evidence" value="ECO:0007669"/>
    <property type="project" value="UniProtKB-KW"/>
</dbReference>
<keyword evidence="10" id="KW-0594">Phospholipid biosynthesis</keyword>
<dbReference type="GO" id="GO:0008654">
    <property type="term" value="P:phospholipid biosynthetic process"/>
    <property type="evidence" value="ECO:0007669"/>
    <property type="project" value="UniProtKB-KW"/>
</dbReference>
<evidence type="ECO:0000256" key="8">
    <source>
        <dbReference type="ARBA" id="ARBA00022842"/>
    </source>
</evidence>
<dbReference type="Pfam" id="PF00781">
    <property type="entry name" value="DAGK_cat"/>
    <property type="match status" value="1"/>
</dbReference>
<dbReference type="InterPro" id="IPR016064">
    <property type="entry name" value="NAD/diacylglycerol_kinase_sf"/>
</dbReference>
<dbReference type="GO" id="GO:0046872">
    <property type="term" value="F:metal ion binding"/>
    <property type="evidence" value="ECO:0007669"/>
    <property type="project" value="UniProtKB-KW"/>
</dbReference>
<keyword evidence="9" id="KW-0443">Lipid metabolism</keyword>
<dbReference type="AlphaFoldDB" id="A0A1Y6BRX6"/>
<reference evidence="14" key="1">
    <citation type="submission" date="2017-04" db="EMBL/GenBank/DDBJ databases">
        <authorList>
            <person name="Varghese N."/>
            <person name="Submissions S."/>
        </authorList>
    </citation>
    <scope>NUCLEOTIDE SEQUENCE [LARGE SCALE GENOMIC DNA]</scope>
    <source>
        <strain evidence="14">RKEM611</strain>
    </source>
</reference>
<evidence type="ECO:0000256" key="2">
    <source>
        <dbReference type="ARBA" id="ARBA00022516"/>
    </source>
</evidence>
<dbReference type="STRING" id="1513793.SAMN06296036_108107"/>
<dbReference type="GO" id="GO:0005886">
    <property type="term" value="C:plasma membrane"/>
    <property type="evidence" value="ECO:0007669"/>
    <property type="project" value="TreeGrafter"/>
</dbReference>
<dbReference type="SUPFAM" id="SSF111331">
    <property type="entry name" value="NAD kinase/diacylglycerol kinase-like"/>
    <property type="match status" value="1"/>
</dbReference>
<keyword evidence="6 13" id="KW-0418">Kinase</keyword>
<evidence type="ECO:0000256" key="3">
    <source>
        <dbReference type="ARBA" id="ARBA00022679"/>
    </source>
</evidence>
<dbReference type="GO" id="GO:0005524">
    <property type="term" value="F:ATP binding"/>
    <property type="evidence" value="ECO:0007669"/>
    <property type="project" value="UniProtKB-KW"/>
</dbReference>
<keyword evidence="2" id="KW-0444">Lipid biosynthesis</keyword>
<evidence type="ECO:0000256" key="1">
    <source>
        <dbReference type="ARBA" id="ARBA00001946"/>
    </source>
</evidence>
<dbReference type="SMART" id="SM00046">
    <property type="entry name" value="DAGKc"/>
    <property type="match status" value="1"/>
</dbReference>
<keyword evidence="3" id="KW-0808">Transferase</keyword>
<dbReference type="PANTHER" id="PTHR12358">
    <property type="entry name" value="SPHINGOSINE KINASE"/>
    <property type="match status" value="1"/>
</dbReference>
<proteinExistence type="predicted"/>
<evidence type="ECO:0000256" key="9">
    <source>
        <dbReference type="ARBA" id="ARBA00023098"/>
    </source>
</evidence>
<name>A0A1Y6BRX6_9BACT</name>
<dbReference type="PROSITE" id="PS50146">
    <property type="entry name" value="DAGK"/>
    <property type="match status" value="1"/>
</dbReference>
<accession>A0A1Y6BRX6</accession>
<evidence type="ECO:0000256" key="4">
    <source>
        <dbReference type="ARBA" id="ARBA00022723"/>
    </source>
</evidence>
<evidence type="ECO:0000313" key="14">
    <source>
        <dbReference type="Proteomes" id="UP000192907"/>
    </source>
</evidence>
<comment type="cofactor">
    <cofactor evidence="1">
        <name>Mg(2+)</name>
        <dbReference type="ChEBI" id="CHEBI:18420"/>
    </cofactor>
</comment>
<dbReference type="InterPro" id="IPR045540">
    <property type="entry name" value="YegS/DAGK_C"/>
</dbReference>
<dbReference type="NCBIfam" id="TIGR00147">
    <property type="entry name" value="YegS/Rv2252/BmrU family lipid kinase"/>
    <property type="match status" value="1"/>
</dbReference>
<dbReference type="Gene3D" id="2.60.200.40">
    <property type="match status" value="1"/>
</dbReference>
<keyword evidence="8" id="KW-0460">Magnesium</keyword>
<evidence type="ECO:0000256" key="11">
    <source>
        <dbReference type="ARBA" id="ARBA00023264"/>
    </source>
</evidence>
<dbReference type="InterPro" id="IPR001206">
    <property type="entry name" value="Diacylglycerol_kinase_cat_dom"/>
</dbReference>
<sequence length="295" mass="31813">MDKVVVLNPHAGDHDRDLESWKELLPWDIRVSQEPGDAGRISRELAENGVPQIIVGGGDGTIREVADSLMSLAKEKRPQLAVLPLGTANDFCKSIHIGPELETAIKAIKEGLSVPLDVIQVTLNDKTFYGMNVACVGFVPEMTKRVSGSDKELWGSLVYALKSVETAQESRCYHLAAQLDGESYEWDSWNIVLGNGRFAGGGVPIAPEAELDDGLLDVYVFNGETKLDFLVEGVLSLLGQHSQSVGVESLKGKSLKLNSDLSLPISLDGELLGEGDVEFQLMTGALDVVVGQKTQ</sequence>
<dbReference type="PANTHER" id="PTHR12358:SF106">
    <property type="entry name" value="LIPID KINASE YEGS"/>
    <property type="match status" value="1"/>
</dbReference>
<evidence type="ECO:0000259" key="12">
    <source>
        <dbReference type="PROSITE" id="PS50146"/>
    </source>
</evidence>
<organism evidence="13 14">
    <name type="scientific">Pseudobacteriovorax antillogorgiicola</name>
    <dbReference type="NCBI Taxonomy" id="1513793"/>
    <lineage>
        <taxon>Bacteria</taxon>
        <taxon>Pseudomonadati</taxon>
        <taxon>Bdellovibrionota</taxon>
        <taxon>Oligoflexia</taxon>
        <taxon>Oligoflexales</taxon>
        <taxon>Pseudobacteriovoracaceae</taxon>
        <taxon>Pseudobacteriovorax</taxon>
    </lineage>
</organism>
<evidence type="ECO:0000256" key="7">
    <source>
        <dbReference type="ARBA" id="ARBA00022840"/>
    </source>
</evidence>
<keyword evidence="4" id="KW-0479">Metal-binding</keyword>
<evidence type="ECO:0000256" key="10">
    <source>
        <dbReference type="ARBA" id="ARBA00023209"/>
    </source>
</evidence>